<feature type="compositionally biased region" description="Basic and acidic residues" evidence="1">
    <location>
        <begin position="332"/>
        <end position="343"/>
    </location>
</feature>
<dbReference type="InterPro" id="IPR052935">
    <property type="entry name" value="Mg2+_PAP"/>
</dbReference>
<dbReference type="SUPFAM" id="SSF56784">
    <property type="entry name" value="HAD-like"/>
    <property type="match status" value="1"/>
</dbReference>
<dbReference type="Pfam" id="PF09949">
    <property type="entry name" value="APP1_cat"/>
    <property type="match status" value="1"/>
</dbReference>
<feature type="compositionally biased region" description="Pro residues" evidence="1">
    <location>
        <begin position="951"/>
        <end position="962"/>
    </location>
</feature>
<dbReference type="PROSITE" id="PS50330">
    <property type="entry name" value="UIM"/>
    <property type="match status" value="1"/>
</dbReference>
<name>A0A6J3MEY2_9PEZI</name>
<dbReference type="RefSeq" id="XP_033463591.1">
    <property type="nucleotide sequence ID" value="XM_033598955.1"/>
</dbReference>
<evidence type="ECO:0000259" key="2">
    <source>
        <dbReference type="Pfam" id="PF09949"/>
    </source>
</evidence>
<accession>A0A6J3MEY2</accession>
<protein>
    <recommendedName>
        <fullName evidence="2">Phosphatidate phosphatase APP1 catalytic domain-containing protein</fullName>
    </recommendedName>
</protein>
<dbReference type="PANTHER" id="PTHR28208:SF3">
    <property type="entry name" value="PHOSPHATIDATE PHOSPHATASE APP1"/>
    <property type="match status" value="1"/>
</dbReference>
<dbReference type="OrthoDB" id="2117591at2759"/>
<evidence type="ECO:0000313" key="3">
    <source>
        <dbReference type="Proteomes" id="UP000504637"/>
    </source>
</evidence>
<proteinExistence type="predicted"/>
<dbReference type="InterPro" id="IPR019236">
    <property type="entry name" value="APP1_cat"/>
</dbReference>
<dbReference type="GO" id="GO:0008195">
    <property type="term" value="F:phosphatidate phosphatase activity"/>
    <property type="evidence" value="ECO:0007669"/>
    <property type="project" value="InterPro"/>
</dbReference>
<feature type="region of interest" description="Disordered" evidence="1">
    <location>
        <begin position="332"/>
        <end position="400"/>
    </location>
</feature>
<organism evidence="4">
    <name type="scientific">Dissoconium aciculare CBS 342.82</name>
    <dbReference type="NCBI Taxonomy" id="1314786"/>
    <lineage>
        <taxon>Eukaryota</taxon>
        <taxon>Fungi</taxon>
        <taxon>Dikarya</taxon>
        <taxon>Ascomycota</taxon>
        <taxon>Pezizomycotina</taxon>
        <taxon>Dothideomycetes</taxon>
        <taxon>Dothideomycetidae</taxon>
        <taxon>Mycosphaerellales</taxon>
        <taxon>Dissoconiaceae</taxon>
        <taxon>Dissoconium</taxon>
    </lineage>
</organism>
<dbReference type="GO" id="GO:0030479">
    <property type="term" value="C:actin cortical patch"/>
    <property type="evidence" value="ECO:0007669"/>
    <property type="project" value="TreeGrafter"/>
</dbReference>
<sequence>MTWACSGFELHFTHELSRLAHSPTKNAPYHLGLRRAAGARSLVSSKLARPSFKRFLRRFWHDNVSRPTKLGLRTIRSTYFPSLGQASKSQIFQLLLGKGLRRQNHLPGLRTSLVARLLGRRSSPRTPRLYNGSGSGRRKMAATGYGNYSSQYGDSFEARIEAREPGARRKKLAGYIKAANELRQTYFSAEAPPGPSRHTSDDTKHPFPHASAVRHRNEELMLFPSYARRHVKDETPPTEARSGEDADEEYWRRRWETENSRNAIVDVDVRGWVYAPQKGPLTRKHRLLIGLARQLSGIPAPATTRPNEPSDATADLDISQQDEDLIAFEADNITRKGREEQKAAQRGSYSEQPGKENAGDMPDTTGVNDFATHSRRQDSTTIGGSASDLPLRSRSSWPTPAQMNDAEIAQANAHLLTRLKPFMANPRAESIVRAFFFNEHASREHITRTDASGHFSFRSALDFIPTHVRVLAGEDLRLSVTEEVAMTSSTGVSMISDIDDTIKHSAISAGAREIFRNAFIRDFTDLTIEGVREWYTTMHDMGVKLHYVSNSPWQMYPILTTFFKMAHLPKGSFHLKQYSGMLQGIFEPVAERKKSSLDKLMRDFPERKFILVGDSGEADLEVYTDVALDNPGRILGIFIRDVTTAVKSGYFDPSYSPTGLGGMQPSPRMHARQSSSDSIFAMSKRIQRPTDIRDDEAELKLAIAASLKDMEDETRQARISVNPDYHSHKTANGRGAKAVLPALPPRQNAFTTTRAASDIPLTASPEHDLIDFTDMSWSTHAQLEQTTSKSSDPTSFTGIRSTLSPPPPPKPASLRSPSPNTARGTPSEENTNKAPPPRPRKPSSAVRAPGLTVKTDQTHQPSPLSQVTRQASVVASRPPLPARRTYREYAKEKITKALPATASWQMGDLPLGSPKMRPTGGSRVNSTPTSPLAGPMRTARSFEDLNLPESSLPPPPTPPPPPRRNRSSFSLTPSRRHSHARSGSWDEDGMSSPGAGENVSKKEYLWKQRLARAQALLERNGVTVRTWKVGSDIADVCIRLVEMELRRQADKINANNE</sequence>
<dbReference type="AlphaFoldDB" id="A0A6J3MEY2"/>
<evidence type="ECO:0000256" key="1">
    <source>
        <dbReference type="SAM" id="MobiDB-lite"/>
    </source>
</evidence>
<feature type="compositionally biased region" description="Polar residues" evidence="1">
    <location>
        <begin position="854"/>
        <end position="873"/>
    </location>
</feature>
<gene>
    <name evidence="4" type="ORF">K489DRAFT_119199</name>
</gene>
<feature type="region of interest" description="Disordered" evidence="1">
    <location>
        <begin position="781"/>
        <end position="885"/>
    </location>
</feature>
<dbReference type="InterPro" id="IPR036412">
    <property type="entry name" value="HAD-like_sf"/>
</dbReference>
<dbReference type="InterPro" id="IPR017210">
    <property type="entry name" value="APP1"/>
</dbReference>
<dbReference type="PIRSF" id="PIRSF037464">
    <property type="entry name" value="UCP037464_APP1"/>
    <property type="match status" value="1"/>
</dbReference>
<reference evidence="4" key="1">
    <citation type="submission" date="2020-01" db="EMBL/GenBank/DDBJ databases">
        <authorList>
            <consortium name="DOE Joint Genome Institute"/>
            <person name="Haridas S."/>
            <person name="Albert R."/>
            <person name="Binder M."/>
            <person name="Bloem J."/>
            <person name="Labutti K."/>
            <person name="Salamov A."/>
            <person name="Andreopoulos B."/>
            <person name="Baker S.E."/>
            <person name="Barry K."/>
            <person name="Bills G."/>
            <person name="Bluhm B.H."/>
            <person name="Cannon C."/>
            <person name="Castanera R."/>
            <person name="Culley D.E."/>
            <person name="Daum C."/>
            <person name="Ezra D."/>
            <person name="Gonzalez J.B."/>
            <person name="Henrissat B."/>
            <person name="Kuo A."/>
            <person name="Liang C."/>
            <person name="Lipzen A."/>
            <person name="Lutzoni F."/>
            <person name="Magnuson J."/>
            <person name="Mondo S."/>
            <person name="Nolan M."/>
            <person name="Ohm R."/>
            <person name="Pangilinan J."/>
            <person name="Park H.-J."/>
            <person name="Ramirez L."/>
            <person name="Alfaro M."/>
            <person name="Sun H."/>
            <person name="Tritt A."/>
            <person name="Yoshinaga Y."/>
            <person name="Zwiers L.-H."/>
            <person name="Turgeon B.G."/>
            <person name="Goodwin S.B."/>
            <person name="Spatafora J.W."/>
            <person name="Crous P.W."/>
            <person name="Grigoriev I.V."/>
        </authorList>
    </citation>
    <scope>NUCLEOTIDE SEQUENCE</scope>
    <source>
        <strain evidence="4">CBS 342.82</strain>
    </source>
</reference>
<reference evidence="4" key="3">
    <citation type="submission" date="2025-08" db="UniProtKB">
        <authorList>
            <consortium name="RefSeq"/>
        </authorList>
    </citation>
    <scope>IDENTIFICATION</scope>
    <source>
        <strain evidence="4">CBS 342.82</strain>
    </source>
</reference>
<dbReference type="GeneID" id="54356754"/>
<dbReference type="Proteomes" id="UP000504637">
    <property type="component" value="Unplaced"/>
</dbReference>
<keyword evidence="3" id="KW-1185">Reference proteome</keyword>
<evidence type="ECO:0000313" key="4">
    <source>
        <dbReference type="RefSeq" id="XP_033463591.1"/>
    </source>
</evidence>
<dbReference type="PANTHER" id="PTHR28208">
    <property type="entry name" value="PHOSPHATIDATE PHOSPHATASE APP1"/>
    <property type="match status" value="1"/>
</dbReference>
<dbReference type="InterPro" id="IPR003903">
    <property type="entry name" value="UIM_dom"/>
</dbReference>
<feature type="compositionally biased region" description="Polar residues" evidence="1">
    <location>
        <begin position="781"/>
        <end position="803"/>
    </location>
</feature>
<feature type="region of interest" description="Disordered" evidence="1">
    <location>
        <begin position="899"/>
        <end position="998"/>
    </location>
</feature>
<reference evidence="4" key="2">
    <citation type="submission" date="2020-04" db="EMBL/GenBank/DDBJ databases">
        <authorList>
            <consortium name="NCBI Genome Project"/>
        </authorList>
    </citation>
    <scope>NUCLEOTIDE SEQUENCE</scope>
    <source>
        <strain evidence="4">CBS 342.82</strain>
    </source>
</reference>
<feature type="compositionally biased region" description="Polar residues" evidence="1">
    <location>
        <begin position="820"/>
        <end position="829"/>
    </location>
</feature>
<feature type="domain" description="Phosphatidate phosphatase APP1 catalytic" evidence="2">
    <location>
        <begin position="493"/>
        <end position="641"/>
    </location>
</feature>